<dbReference type="PANTHER" id="PTHR35046">
    <property type="entry name" value="ZINC KNUCKLE (CCHC-TYPE) FAMILY PROTEIN"/>
    <property type="match status" value="1"/>
</dbReference>
<dbReference type="InterPro" id="IPR005162">
    <property type="entry name" value="Retrotrans_gag_dom"/>
</dbReference>
<feature type="domain" description="Retrotransposon gag" evidence="1">
    <location>
        <begin position="2"/>
        <end position="95"/>
    </location>
</feature>
<sequence length="148" mass="17603">MKLKGHARAWWESVEEQLRRTRRPSISNREEMKERLKEKYLPIDYEQMVFEEMLQLRQGFLIVDQYTDRFHELTVHSRIAETDQQTLARYHNGLRGELYKEMLIARLITVEEAYQLALRIEKQLGNTTGKKVMPMDMKSGHTTGFSAQ</sequence>
<dbReference type="Pfam" id="PF03732">
    <property type="entry name" value="Retrotrans_gag"/>
    <property type="match status" value="1"/>
</dbReference>
<dbReference type="EMBL" id="GILB01001236">
    <property type="protein sequence ID" value="NUU81569.1"/>
    <property type="molecule type" value="Transcribed_RNA"/>
</dbReference>
<proteinExistence type="predicted"/>
<organism evidence="2">
    <name type="scientific">Populus davidiana</name>
    <dbReference type="NCBI Taxonomy" id="266767"/>
    <lineage>
        <taxon>Eukaryota</taxon>
        <taxon>Viridiplantae</taxon>
        <taxon>Streptophyta</taxon>
        <taxon>Embryophyta</taxon>
        <taxon>Tracheophyta</taxon>
        <taxon>Spermatophyta</taxon>
        <taxon>Magnoliopsida</taxon>
        <taxon>eudicotyledons</taxon>
        <taxon>Gunneridae</taxon>
        <taxon>Pentapetalae</taxon>
        <taxon>rosids</taxon>
        <taxon>fabids</taxon>
        <taxon>Malpighiales</taxon>
        <taxon>Salicaceae</taxon>
        <taxon>Saliceae</taxon>
        <taxon>Populus</taxon>
    </lineage>
</organism>
<protein>
    <recommendedName>
        <fullName evidence="1">Retrotransposon gag domain-containing protein</fullName>
    </recommendedName>
</protein>
<reference evidence="2" key="1">
    <citation type="submission" date="2020-03" db="EMBL/GenBank/DDBJ databases">
        <authorList>
            <person name="Zhang R."/>
        </authorList>
    </citation>
    <scope>NUCLEOTIDE SEQUENCE</scope>
</reference>
<accession>A0A6M2EDD0</accession>
<evidence type="ECO:0000259" key="1">
    <source>
        <dbReference type="Pfam" id="PF03732"/>
    </source>
</evidence>
<dbReference type="PANTHER" id="PTHR35046:SF26">
    <property type="entry name" value="RNA-DIRECTED DNA POLYMERASE"/>
    <property type="match status" value="1"/>
</dbReference>
<evidence type="ECO:0000313" key="2">
    <source>
        <dbReference type="EMBL" id="NUU81569.1"/>
    </source>
</evidence>
<name>A0A6M2EDD0_9ROSI</name>
<dbReference type="AlphaFoldDB" id="A0A6M2EDD0"/>